<accession>A0A5B7G1B4</accession>
<protein>
    <submittedName>
        <fullName evidence="1">Uncharacterized protein</fullName>
    </submittedName>
</protein>
<proteinExistence type="predicted"/>
<sequence length="63" mass="7018">MKPLVAQECKATKTQTCTAATTLTTNASAENLKQKNVSPAKHLIRETSKPKQNELHYQTQHIL</sequence>
<reference evidence="1 2" key="1">
    <citation type="submission" date="2019-05" db="EMBL/GenBank/DDBJ databases">
        <title>Another draft genome of Portunus trituberculatus and its Hox gene families provides insights of decapod evolution.</title>
        <authorList>
            <person name="Jeong J.-H."/>
            <person name="Song I."/>
            <person name="Kim S."/>
            <person name="Choi T."/>
            <person name="Kim D."/>
            <person name="Ryu S."/>
            <person name="Kim W."/>
        </authorList>
    </citation>
    <scope>NUCLEOTIDE SEQUENCE [LARGE SCALE GENOMIC DNA]</scope>
    <source>
        <tissue evidence="1">Muscle</tissue>
    </source>
</reference>
<organism evidence="1 2">
    <name type="scientific">Portunus trituberculatus</name>
    <name type="common">Swimming crab</name>
    <name type="synonym">Neptunus trituberculatus</name>
    <dbReference type="NCBI Taxonomy" id="210409"/>
    <lineage>
        <taxon>Eukaryota</taxon>
        <taxon>Metazoa</taxon>
        <taxon>Ecdysozoa</taxon>
        <taxon>Arthropoda</taxon>
        <taxon>Crustacea</taxon>
        <taxon>Multicrustacea</taxon>
        <taxon>Malacostraca</taxon>
        <taxon>Eumalacostraca</taxon>
        <taxon>Eucarida</taxon>
        <taxon>Decapoda</taxon>
        <taxon>Pleocyemata</taxon>
        <taxon>Brachyura</taxon>
        <taxon>Eubrachyura</taxon>
        <taxon>Portunoidea</taxon>
        <taxon>Portunidae</taxon>
        <taxon>Portuninae</taxon>
        <taxon>Portunus</taxon>
    </lineage>
</organism>
<comment type="caution">
    <text evidence="1">The sequence shown here is derived from an EMBL/GenBank/DDBJ whole genome shotgun (WGS) entry which is preliminary data.</text>
</comment>
<dbReference type="Proteomes" id="UP000324222">
    <property type="component" value="Unassembled WGS sequence"/>
</dbReference>
<gene>
    <name evidence="1" type="ORF">E2C01_045476</name>
</gene>
<evidence type="ECO:0000313" key="1">
    <source>
        <dbReference type="EMBL" id="MPC51626.1"/>
    </source>
</evidence>
<keyword evidence="2" id="KW-1185">Reference proteome</keyword>
<dbReference type="AlphaFoldDB" id="A0A5B7G1B4"/>
<name>A0A5B7G1B4_PORTR</name>
<evidence type="ECO:0000313" key="2">
    <source>
        <dbReference type="Proteomes" id="UP000324222"/>
    </source>
</evidence>
<dbReference type="EMBL" id="VSRR010010302">
    <property type="protein sequence ID" value="MPC51626.1"/>
    <property type="molecule type" value="Genomic_DNA"/>
</dbReference>